<name>A0AB34H6G7_ESCRO</name>
<feature type="region of interest" description="Disordered" evidence="2">
    <location>
        <begin position="1"/>
        <end position="61"/>
    </location>
</feature>
<feature type="compositionally biased region" description="Pro residues" evidence="2">
    <location>
        <begin position="47"/>
        <end position="61"/>
    </location>
</feature>
<evidence type="ECO:0000313" key="5">
    <source>
        <dbReference type="Proteomes" id="UP001159641"/>
    </source>
</evidence>
<dbReference type="Pfam" id="PF00646">
    <property type="entry name" value="F-box"/>
    <property type="match status" value="1"/>
</dbReference>
<reference evidence="4 5" key="1">
    <citation type="submission" date="2022-11" db="EMBL/GenBank/DDBJ databases">
        <title>Whole genome sequence of Eschrichtius robustus ER-17-0199.</title>
        <authorList>
            <person name="Bruniche-Olsen A."/>
            <person name="Black A.N."/>
            <person name="Fields C.J."/>
            <person name="Walden K."/>
            <person name="Dewoody J.A."/>
        </authorList>
    </citation>
    <scope>NUCLEOTIDE SEQUENCE [LARGE SCALE GENOMIC DNA]</scope>
    <source>
        <strain evidence="4">ER-17-0199</strain>
        <tissue evidence="4">Blubber</tissue>
    </source>
</reference>
<dbReference type="CDD" id="cd22127">
    <property type="entry name" value="F-box_FBXL16"/>
    <property type="match status" value="1"/>
</dbReference>
<dbReference type="InterPro" id="IPR032675">
    <property type="entry name" value="LRR_dom_sf"/>
</dbReference>
<sequence length="240" mass="25170">MSSPGVDGDPKPPCLPRNGLVKLPGQPNGLGTASITKGTPAAKNRPCQPPLPTLPPPSLAAPPPRAALAGGLCPQAGLPLGGPALVPVPGPPVERPPLATDEKILNGLFWYFSACERCVLAQVCKAWRRVLYQPKFWAGLTPVLHAKELYTVLPGGEKEFVNLQGFAARGFEGFCLVGVSDLDICEFIDNYALSKKGVKAMSLKRSTITDAGLEVRTTTGPEGQGWGQGQAAATQHMSGE</sequence>
<protein>
    <recommendedName>
        <fullName evidence="3">F-box domain-containing protein</fullName>
    </recommendedName>
</protein>
<gene>
    <name evidence="4" type="ORF">J1605_005994</name>
</gene>
<keyword evidence="5" id="KW-1185">Reference proteome</keyword>
<proteinExistence type="predicted"/>
<evidence type="ECO:0000256" key="2">
    <source>
        <dbReference type="SAM" id="MobiDB-lite"/>
    </source>
</evidence>
<comment type="caution">
    <text evidence="4">The sequence shown here is derived from an EMBL/GenBank/DDBJ whole genome shotgun (WGS) entry which is preliminary data.</text>
</comment>
<accession>A0AB34H6G7</accession>
<dbReference type="Proteomes" id="UP001159641">
    <property type="component" value="Unassembled WGS sequence"/>
</dbReference>
<dbReference type="InterPro" id="IPR001810">
    <property type="entry name" value="F-box_dom"/>
</dbReference>
<feature type="compositionally biased region" description="Low complexity" evidence="2">
    <location>
        <begin position="229"/>
        <end position="240"/>
    </location>
</feature>
<feature type="region of interest" description="Disordered" evidence="2">
    <location>
        <begin position="217"/>
        <end position="240"/>
    </location>
</feature>
<dbReference type="InterPro" id="IPR036047">
    <property type="entry name" value="F-box-like_dom_sf"/>
</dbReference>
<evidence type="ECO:0000313" key="4">
    <source>
        <dbReference type="EMBL" id="KAJ8786505.1"/>
    </source>
</evidence>
<evidence type="ECO:0000259" key="3">
    <source>
        <dbReference type="Pfam" id="PF00646"/>
    </source>
</evidence>
<dbReference type="AlphaFoldDB" id="A0AB34H6G7"/>
<dbReference type="Gene3D" id="3.80.10.10">
    <property type="entry name" value="Ribonuclease Inhibitor"/>
    <property type="match status" value="1"/>
</dbReference>
<dbReference type="SUPFAM" id="SSF81383">
    <property type="entry name" value="F-box domain"/>
    <property type="match status" value="1"/>
</dbReference>
<feature type="domain" description="F-box" evidence="3">
    <location>
        <begin position="111"/>
        <end position="137"/>
    </location>
</feature>
<keyword evidence="1" id="KW-0833">Ubl conjugation pathway</keyword>
<organism evidence="4 5">
    <name type="scientific">Eschrichtius robustus</name>
    <name type="common">California gray whale</name>
    <name type="synonym">Eschrichtius gibbosus</name>
    <dbReference type="NCBI Taxonomy" id="9764"/>
    <lineage>
        <taxon>Eukaryota</taxon>
        <taxon>Metazoa</taxon>
        <taxon>Chordata</taxon>
        <taxon>Craniata</taxon>
        <taxon>Vertebrata</taxon>
        <taxon>Euteleostomi</taxon>
        <taxon>Mammalia</taxon>
        <taxon>Eutheria</taxon>
        <taxon>Laurasiatheria</taxon>
        <taxon>Artiodactyla</taxon>
        <taxon>Whippomorpha</taxon>
        <taxon>Cetacea</taxon>
        <taxon>Mysticeti</taxon>
        <taxon>Eschrichtiidae</taxon>
        <taxon>Eschrichtius</taxon>
    </lineage>
</organism>
<dbReference type="EMBL" id="JAIQCJ010001983">
    <property type="protein sequence ID" value="KAJ8786505.1"/>
    <property type="molecule type" value="Genomic_DNA"/>
</dbReference>
<evidence type="ECO:0000256" key="1">
    <source>
        <dbReference type="ARBA" id="ARBA00022786"/>
    </source>
</evidence>